<gene>
    <name evidence="2" type="ORF">ACFOKJ_00715</name>
</gene>
<feature type="domain" description="SnoaL-like" evidence="1">
    <location>
        <begin position="8"/>
        <end position="107"/>
    </location>
</feature>
<reference evidence="3" key="1">
    <citation type="journal article" date="2019" name="Int. J. Syst. Evol. Microbiol.">
        <title>The Global Catalogue of Microorganisms (GCM) 10K type strain sequencing project: providing services to taxonomists for standard genome sequencing and annotation.</title>
        <authorList>
            <consortium name="The Broad Institute Genomics Platform"/>
            <consortium name="The Broad Institute Genome Sequencing Center for Infectious Disease"/>
            <person name="Wu L."/>
            <person name="Ma J."/>
        </authorList>
    </citation>
    <scope>NUCLEOTIDE SEQUENCE [LARGE SCALE GENOMIC DNA]</scope>
    <source>
        <strain evidence="3">KCTC 42195</strain>
    </source>
</reference>
<evidence type="ECO:0000313" key="2">
    <source>
        <dbReference type="EMBL" id="MFC3624667.1"/>
    </source>
</evidence>
<accession>A0ABV7TMR4</accession>
<dbReference type="Pfam" id="PF12680">
    <property type="entry name" value="SnoaL_2"/>
    <property type="match status" value="1"/>
</dbReference>
<dbReference type="InterPro" id="IPR008317">
    <property type="entry name" value="UCP030561"/>
</dbReference>
<dbReference type="InterPro" id="IPR037401">
    <property type="entry name" value="SnoaL-like"/>
</dbReference>
<evidence type="ECO:0000259" key="1">
    <source>
        <dbReference type="Pfam" id="PF12680"/>
    </source>
</evidence>
<evidence type="ECO:0000313" key="3">
    <source>
        <dbReference type="Proteomes" id="UP001595636"/>
    </source>
</evidence>
<name>A0ABV7TMR4_9NEIS</name>
<dbReference type="SUPFAM" id="SSF54427">
    <property type="entry name" value="NTF2-like"/>
    <property type="match status" value="1"/>
</dbReference>
<protein>
    <submittedName>
        <fullName evidence="2">Nuclear transport factor 2 family protein</fullName>
    </submittedName>
</protein>
<keyword evidence="3" id="KW-1185">Reference proteome</keyword>
<proteinExistence type="predicted"/>
<sequence>MQTPEQVVAAQLDAYNRKDLDALLACYADDASMYVYPATLVASGHAALRERMALRFTEPDLHAELRQRVVLGEVVIDDEIVTRNFPEGRGHMRMTMIYRVVAGRIVDASVIAGEPVLDAG</sequence>
<dbReference type="Gene3D" id="3.10.450.50">
    <property type="match status" value="1"/>
</dbReference>
<comment type="caution">
    <text evidence="2">The sequence shown here is derived from an EMBL/GenBank/DDBJ whole genome shotgun (WGS) entry which is preliminary data.</text>
</comment>
<dbReference type="EMBL" id="JBHRYH010000002">
    <property type="protein sequence ID" value="MFC3624667.1"/>
    <property type="molecule type" value="Genomic_DNA"/>
</dbReference>
<organism evidence="2 3">
    <name type="scientific">Vogesella amnigena</name>
    <dbReference type="NCBI Taxonomy" id="1507449"/>
    <lineage>
        <taxon>Bacteria</taxon>
        <taxon>Pseudomonadati</taxon>
        <taxon>Pseudomonadota</taxon>
        <taxon>Betaproteobacteria</taxon>
        <taxon>Neisseriales</taxon>
        <taxon>Chromobacteriaceae</taxon>
        <taxon>Vogesella</taxon>
    </lineage>
</organism>
<dbReference type="InterPro" id="IPR032710">
    <property type="entry name" value="NTF2-like_dom_sf"/>
</dbReference>
<dbReference type="PIRSF" id="PIRSF030561">
    <property type="entry name" value="UCP030561"/>
    <property type="match status" value="1"/>
</dbReference>
<dbReference type="Proteomes" id="UP001595636">
    <property type="component" value="Unassembled WGS sequence"/>
</dbReference>
<dbReference type="RefSeq" id="WP_390276063.1">
    <property type="nucleotide sequence ID" value="NZ_JBHRYH010000002.1"/>
</dbReference>